<name>A0AAN8ACE6_ELEMC</name>
<dbReference type="EMBL" id="JAUZQC010000023">
    <property type="protein sequence ID" value="KAK5849897.1"/>
    <property type="molecule type" value="Genomic_DNA"/>
</dbReference>
<feature type="chain" id="PRO_5042900462" description="Secreted protein" evidence="2">
    <location>
        <begin position="28"/>
        <end position="131"/>
    </location>
</feature>
<evidence type="ECO:0000313" key="3">
    <source>
        <dbReference type="EMBL" id="KAK5849897.1"/>
    </source>
</evidence>
<organism evidence="3 4">
    <name type="scientific">Eleginops maclovinus</name>
    <name type="common">Patagonian blennie</name>
    <name type="synonym">Eleginus maclovinus</name>
    <dbReference type="NCBI Taxonomy" id="56733"/>
    <lineage>
        <taxon>Eukaryota</taxon>
        <taxon>Metazoa</taxon>
        <taxon>Chordata</taxon>
        <taxon>Craniata</taxon>
        <taxon>Vertebrata</taxon>
        <taxon>Euteleostomi</taxon>
        <taxon>Actinopterygii</taxon>
        <taxon>Neopterygii</taxon>
        <taxon>Teleostei</taxon>
        <taxon>Neoteleostei</taxon>
        <taxon>Acanthomorphata</taxon>
        <taxon>Eupercaria</taxon>
        <taxon>Perciformes</taxon>
        <taxon>Notothenioidei</taxon>
        <taxon>Eleginopidae</taxon>
        <taxon>Eleginops</taxon>
    </lineage>
</organism>
<evidence type="ECO:0000313" key="4">
    <source>
        <dbReference type="Proteomes" id="UP001346869"/>
    </source>
</evidence>
<protein>
    <recommendedName>
        <fullName evidence="5">Secreted protein</fullName>
    </recommendedName>
</protein>
<comment type="caution">
    <text evidence="3">The sequence shown here is derived from an EMBL/GenBank/DDBJ whole genome shotgun (WGS) entry which is preliminary data.</text>
</comment>
<evidence type="ECO:0008006" key="5">
    <source>
        <dbReference type="Google" id="ProtNLM"/>
    </source>
</evidence>
<sequence>MGRSGCSLSWLAVYCQLLISHTAPANALFNIHLGKFDDSHISIWLSAAHVPTPCSTARSPSLLSPPPGVHWDAPRAQHLTPTSLQAPGLGRGKSKPAWRLPSSLRSPQISLTAGLYRAKPPPAPSYPFFTH</sequence>
<keyword evidence="2" id="KW-0732">Signal</keyword>
<dbReference type="AlphaFoldDB" id="A0AAN8ACE6"/>
<keyword evidence="4" id="KW-1185">Reference proteome</keyword>
<evidence type="ECO:0000256" key="2">
    <source>
        <dbReference type="SAM" id="SignalP"/>
    </source>
</evidence>
<proteinExistence type="predicted"/>
<accession>A0AAN8ACE6</accession>
<gene>
    <name evidence="3" type="ORF">PBY51_014194</name>
</gene>
<feature type="region of interest" description="Disordered" evidence="1">
    <location>
        <begin position="81"/>
        <end position="103"/>
    </location>
</feature>
<dbReference type="Proteomes" id="UP001346869">
    <property type="component" value="Unassembled WGS sequence"/>
</dbReference>
<reference evidence="3 4" key="1">
    <citation type="journal article" date="2023" name="Genes (Basel)">
        <title>Chromosome-Level Genome Assembly and Circadian Gene Repertoire of the Patagonia Blennie Eleginops maclovinus-The Closest Ancestral Proxy of Antarctic Cryonotothenioids.</title>
        <authorList>
            <person name="Cheng C.C."/>
            <person name="Rivera-Colon A.G."/>
            <person name="Minhas B.F."/>
            <person name="Wilson L."/>
            <person name="Rayamajhi N."/>
            <person name="Vargas-Chacoff L."/>
            <person name="Catchen J.M."/>
        </authorList>
    </citation>
    <scope>NUCLEOTIDE SEQUENCE [LARGE SCALE GENOMIC DNA]</scope>
    <source>
        <strain evidence="3">JMC-PN-2008</strain>
    </source>
</reference>
<feature type="signal peptide" evidence="2">
    <location>
        <begin position="1"/>
        <end position="27"/>
    </location>
</feature>
<reference evidence="3 4" key="2">
    <citation type="journal article" date="2023" name="Mol. Biol. Evol.">
        <title>Genomics of Secondarily Temperate Adaptation in the Only Non-Antarctic Icefish.</title>
        <authorList>
            <person name="Rivera-Colon A.G."/>
            <person name="Rayamajhi N."/>
            <person name="Minhas B.F."/>
            <person name="Madrigal G."/>
            <person name="Bilyk K.T."/>
            <person name="Yoon V."/>
            <person name="Hune M."/>
            <person name="Gregory S."/>
            <person name="Cheng C.H.C."/>
            <person name="Catchen J.M."/>
        </authorList>
    </citation>
    <scope>NUCLEOTIDE SEQUENCE [LARGE SCALE GENOMIC DNA]</scope>
    <source>
        <strain evidence="3">JMC-PN-2008</strain>
    </source>
</reference>
<evidence type="ECO:0000256" key="1">
    <source>
        <dbReference type="SAM" id="MobiDB-lite"/>
    </source>
</evidence>